<name>A0A5J4WQ03_9EUKA</name>
<evidence type="ECO:0000313" key="4">
    <source>
        <dbReference type="EMBL" id="KAA6397040.1"/>
    </source>
</evidence>
<dbReference type="EMBL" id="SNRW01001277">
    <property type="protein sequence ID" value="KAA6397040.1"/>
    <property type="molecule type" value="Genomic_DNA"/>
</dbReference>
<dbReference type="Proteomes" id="UP000324800">
    <property type="component" value="Unassembled WGS sequence"/>
</dbReference>
<feature type="signal peptide" evidence="2">
    <location>
        <begin position="1"/>
        <end position="19"/>
    </location>
</feature>
<evidence type="ECO:0000313" key="5">
    <source>
        <dbReference type="Proteomes" id="UP000324800"/>
    </source>
</evidence>
<dbReference type="Pfam" id="PF00085">
    <property type="entry name" value="Thioredoxin"/>
    <property type="match status" value="1"/>
</dbReference>
<dbReference type="GO" id="GO:0005783">
    <property type="term" value="C:endoplasmic reticulum"/>
    <property type="evidence" value="ECO:0007669"/>
    <property type="project" value="TreeGrafter"/>
</dbReference>
<comment type="similarity">
    <text evidence="1">Belongs to the protein disulfide isomerase family.</text>
</comment>
<accession>A0A5J4WQ03</accession>
<dbReference type="OrthoDB" id="427280at2759"/>
<dbReference type="GO" id="GO:0034976">
    <property type="term" value="P:response to endoplasmic reticulum stress"/>
    <property type="evidence" value="ECO:0007669"/>
    <property type="project" value="TreeGrafter"/>
</dbReference>
<dbReference type="Gene3D" id="3.40.30.10">
    <property type="entry name" value="Glutaredoxin"/>
    <property type="match status" value="1"/>
</dbReference>
<dbReference type="InterPro" id="IPR036249">
    <property type="entry name" value="Thioredoxin-like_sf"/>
</dbReference>
<protein>
    <recommendedName>
        <fullName evidence="3">Thioredoxin domain-containing protein</fullName>
    </recommendedName>
</protein>
<comment type="caution">
    <text evidence="4">The sequence shown here is derived from an EMBL/GenBank/DDBJ whole genome shotgun (WGS) entry which is preliminary data.</text>
</comment>
<proteinExistence type="inferred from homology"/>
<dbReference type="AlphaFoldDB" id="A0A5J4WQ03"/>
<evidence type="ECO:0000256" key="1">
    <source>
        <dbReference type="ARBA" id="ARBA00006347"/>
    </source>
</evidence>
<dbReference type="PANTHER" id="PTHR18929">
    <property type="entry name" value="PROTEIN DISULFIDE ISOMERASE"/>
    <property type="match status" value="1"/>
</dbReference>
<dbReference type="GO" id="GO:0006457">
    <property type="term" value="P:protein folding"/>
    <property type="evidence" value="ECO:0007669"/>
    <property type="project" value="TreeGrafter"/>
</dbReference>
<dbReference type="InterPro" id="IPR013766">
    <property type="entry name" value="Thioredoxin_domain"/>
</dbReference>
<feature type="domain" description="Thioredoxin" evidence="3">
    <location>
        <begin position="26"/>
        <end position="96"/>
    </location>
</feature>
<organism evidence="4 5">
    <name type="scientific">Streblomastix strix</name>
    <dbReference type="NCBI Taxonomy" id="222440"/>
    <lineage>
        <taxon>Eukaryota</taxon>
        <taxon>Metamonada</taxon>
        <taxon>Preaxostyla</taxon>
        <taxon>Oxymonadida</taxon>
        <taxon>Streblomastigidae</taxon>
        <taxon>Streblomastix</taxon>
    </lineage>
</organism>
<reference evidence="4 5" key="1">
    <citation type="submission" date="2019-03" db="EMBL/GenBank/DDBJ databases">
        <title>Single cell metagenomics reveals metabolic interactions within the superorganism composed of flagellate Streblomastix strix and complex community of Bacteroidetes bacteria on its surface.</title>
        <authorList>
            <person name="Treitli S.C."/>
            <person name="Kolisko M."/>
            <person name="Husnik F."/>
            <person name="Keeling P."/>
            <person name="Hampl V."/>
        </authorList>
    </citation>
    <scope>NUCLEOTIDE SEQUENCE [LARGE SCALE GENOMIC DNA]</scope>
    <source>
        <strain evidence="4">ST1C</strain>
    </source>
</reference>
<evidence type="ECO:0000256" key="2">
    <source>
        <dbReference type="SAM" id="SignalP"/>
    </source>
</evidence>
<dbReference type="PANTHER" id="PTHR18929:SF240">
    <property type="entry name" value="PROTEIN DISULFIDE-ISOMERASE"/>
    <property type="match status" value="1"/>
</dbReference>
<gene>
    <name evidence="4" type="ORF">EZS28_007436</name>
</gene>
<dbReference type="GO" id="GO:0003756">
    <property type="term" value="F:protein disulfide isomerase activity"/>
    <property type="evidence" value="ECO:0007669"/>
    <property type="project" value="TreeGrafter"/>
</dbReference>
<feature type="chain" id="PRO_5023834527" description="Thioredoxin domain-containing protein" evidence="2">
    <location>
        <begin position="20"/>
        <end position="164"/>
    </location>
</feature>
<keyword evidence="2" id="KW-0732">Signal</keyword>
<dbReference type="SUPFAM" id="SSF52833">
    <property type="entry name" value="Thioredoxin-like"/>
    <property type="match status" value="1"/>
</dbReference>
<sequence length="164" mass="18346">MFIIYVSLLAIAAQYVAEGLPCSYAVLNFTDADFKDRIVQMPTLCLFYVNWCSYCKALMPQYIKAAESLVNDPTVALARVECYSNYNTCVAVCVRGQNQTAYNSAQSEDAIVKWVKGNILPTYILVKIEVELENLNTGRKFALIGRFTSEQSPVLKVLKGSFDL</sequence>
<dbReference type="CDD" id="cd02961">
    <property type="entry name" value="PDI_a_family"/>
    <property type="match status" value="1"/>
</dbReference>
<evidence type="ECO:0000259" key="3">
    <source>
        <dbReference type="Pfam" id="PF00085"/>
    </source>
</evidence>